<comment type="caution">
    <text evidence="1">The sequence shown here is derived from an EMBL/GenBank/DDBJ whole genome shotgun (WGS) entry which is preliminary data.</text>
</comment>
<accession>A0AA88DXW6</accession>
<name>A0AA88DXW6_FICCA</name>
<gene>
    <name evidence="1" type="ORF">TIFTF001_030625</name>
</gene>
<evidence type="ECO:0000313" key="2">
    <source>
        <dbReference type="Proteomes" id="UP001187192"/>
    </source>
</evidence>
<dbReference type="Proteomes" id="UP001187192">
    <property type="component" value="Unassembled WGS sequence"/>
</dbReference>
<evidence type="ECO:0000313" key="1">
    <source>
        <dbReference type="EMBL" id="GMN61544.1"/>
    </source>
</evidence>
<organism evidence="1 2">
    <name type="scientific">Ficus carica</name>
    <name type="common">Common fig</name>
    <dbReference type="NCBI Taxonomy" id="3494"/>
    <lineage>
        <taxon>Eukaryota</taxon>
        <taxon>Viridiplantae</taxon>
        <taxon>Streptophyta</taxon>
        <taxon>Embryophyta</taxon>
        <taxon>Tracheophyta</taxon>
        <taxon>Spermatophyta</taxon>
        <taxon>Magnoliopsida</taxon>
        <taxon>eudicotyledons</taxon>
        <taxon>Gunneridae</taxon>
        <taxon>Pentapetalae</taxon>
        <taxon>rosids</taxon>
        <taxon>fabids</taxon>
        <taxon>Rosales</taxon>
        <taxon>Moraceae</taxon>
        <taxon>Ficeae</taxon>
        <taxon>Ficus</taxon>
    </lineage>
</organism>
<proteinExistence type="predicted"/>
<dbReference type="AlphaFoldDB" id="A0AA88DXW6"/>
<reference evidence="1" key="1">
    <citation type="submission" date="2023-07" db="EMBL/GenBank/DDBJ databases">
        <title>draft genome sequence of fig (Ficus carica).</title>
        <authorList>
            <person name="Takahashi T."/>
            <person name="Nishimura K."/>
        </authorList>
    </citation>
    <scope>NUCLEOTIDE SEQUENCE</scope>
</reference>
<sequence>MKLPFLVAIASPSPSQHEGGENRVCSSPLQDHRVCFSSVPDRRRLQSVADLNVILEPDRSSGESQLLSLTHSSSSGISSAIPAAAFSDSLATLPCCGSRLHPRRSSSPSPRETIMISARNSNSSPDFDDLSASCSPVASLLSPMTAASPVAQWMLWGLVLGMSRIYILVEYNGKWENVDGGFWRCFGVGMSKGFVVDRSINFLKLEETIYDRTSIDRSKYAIEIIHKPVRDIFGEIATPTLISSYSDIKDLMFLYKEKQGMTLHVIIKEKCDKGKAIYVRGDDDLNSDGGDALGFHDDYFGSRINEEIPFVARFVPTKLLSSYEHLLQICAISTPINERITGFNPTPITGSNPTPEV</sequence>
<protein>
    <submittedName>
        <fullName evidence="1">Uncharacterized protein</fullName>
    </submittedName>
</protein>
<keyword evidence="2" id="KW-1185">Reference proteome</keyword>
<dbReference type="EMBL" id="BTGU01000113">
    <property type="protein sequence ID" value="GMN61544.1"/>
    <property type="molecule type" value="Genomic_DNA"/>
</dbReference>